<proteinExistence type="predicted"/>
<evidence type="ECO:0008006" key="4">
    <source>
        <dbReference type="Google" id="ProtNLM"/>
    </source>
</evidence>
<feature type="region of interest" description="Disordered" evidence="1">
    <location>
        <begin position="145"/>
        <end position="259"/>
    </location>
</feature>
<keyword evidence="3" id="KW-1185">Reference proteome</keyword>
<feature type="compositionally biased region" description="Pro residues" evidence="1">
    <location>
        <begin position="223"/>
        <end position="241"/>
    </location>
</feature>
<protein>
    <recommendedName>
        <fullName evidence="4">DUF3806 domain-containing protein</fullName>
    </recommendedName>
</protein>
<dbReference type="EMBL" id="JAUCGQ010000001">
    <property type="protein sequence ID" value="MDM7855302.1"/>
    <property type="molecule type" value="Genomic_DNA"/>
</dbReference>
<reference evidence="2 3" key="1">
    <citation type="submission" date="2023-06" db="EMBL/GenBank/DDBJ databases">
        <title>Cellulomonas sp. MW4 Whole genome sequence.</title>
        <authorList>
            <person name="Park S."/>
        </authorList>
    </citation>
    <scope>NUCLEOTIDE SEQUENCE [LARGE SCALE GENOMIC DNA]</scope>
    <source>
        <strain evidence="2 3">MW4</strain>
    </source>
</reference>
<sequence>MSITASSSAALAAGLRPLTAAELTRLDWLRTQLRSSGADVDDAAALEALVDASRAGWARSGSATVPDGMVAALAVGLGDALVARAPGSSWVLRTVEGSSGPAVVDATGQAVVLPFEDLRARWVEGRAAWVTGYVRAAAVHLGGAPHVVPQPHPQPAGEAIDADPATSESASTAPPATPAPAAAVEALHAPGQPTAPWTGPTTVAGATRLPSRAGGSAGSPVPGAAPAPAPGLAPAPTPTPTAVPARRPTRPDDLPEPPSAAVQDLVLRALEHGLEAVVEGGQSLPLAVVPRAGRWHVERFPGGALDDARGWLAGSGAPCAALAWVGELDGDAAVLAEASDAGRAGLVVGHRFVRPDAPGPEAARRHAHDQAAEPVGDLVLLGQSAPVV</sequence>
<organism evidence="2 3">
    <name type="scientific">Cellulomonas alba</name>
    <dbReference type="NCBI Taxonomy" id="3053467"/>
    <lineage>
        <taxon>Bacteria</taxon>
        <taxon>Bacillati</taxon>
        <taxon>Actinomycetota</taxon>
        <taxon>Actinomycetes</taxon>
        <taxon>Micrococcales</taxon>
        <taxon>Cellulomonadaceae</taxon>
        <taxon>Cellulomonas</taxon>
    </lineage>
</organism>
<gene>
    <name evidence="2" type="ORF">QRT04_10200</name>
</gene>
<feature type="compositionally biased region" description="Low complexity" evidence="1">
    <location>
        <begin position="208"/>
        <end position="222"/>
    </location>
</feature>
<comment type="caution">
    <text evidence="2">The sequence shown here is derived from an EMBL/GenBank/DDBJ whole genome shotgun (WGS) entry which is preliminary data.</text>
</comment>
<evidence type="ECO:0000256" key="1">
    <source>
        <dbReference type="SAM" id="MobiDB-lite"/>
    </source>
</evidence>
<dbReference type="Proteomes" id="UP001529338">
    <property type="component" value="Unassembled WGS sequence"/>
</dbReference>
<accession>A0ABT7SIA5</accession>
<dbReference type="RefSeq" id="WP_289455107.1">
    <property type="nucleotide sequence ID" value="NZ_JAUCGQ010000001.1"/>
</dbReference>
<evidence type="ECO:0000313" key="2">
    <source>
        <dbReference type="EMBL" id="MDM7855302.1"/>
    </source>
</evidence>
<evidence type="ECO:0000313" key="3">
    <source>
        <dbReference type="Proteomes" id="UP001529338"/>
    </source>
</evidence>
<name>A0ABT7SIA5_9CELL</name>
<feature type="compositionally biased region" description="Low complexity" evidence="1">
    <location>
        <begin position="162"/>
        <end position="186"/>
    </location>
</feature>